<keyword evidence="2" id="KW-1185">Reference proteome</keyword>
<protein>
    <submittedName>
        <fullName evidence="1">HAD-like protein</fullName>
    </submittedName>
</protein>
<accession>A0ACD3B7T2</accession>
<proteinExistence type="predicted"/>
<name>A0ACD3B7T2_9AGAR</name>
<organism evidence="1 2">
    <name type="scientific">Pluteus cervinus</name>
    <dbReference type="NCBI Taxonomy" id="181527"/>
    <lineage>
        <taxon>Eukaryota</taxon>
        <taxon>Fungi</taxon>
        <taxon>Dikarya</taxon>
        <taxon>Basidiomycota</taxon>
        <taxon>Agaricomycotina</taxon>
        <taxon>Agaricomycetes</taxon>
        <taxon>Agaricomycetidae</taxon>
        <taxon>Agaricales</taxon>
        <taxon>Pluteineae</taxon>
        <taxon>Pluteaceae</taxon>
        <taxon>Pluteus</taxon>
    </lineage>
</organism>
<dbReference type="Proteomes" id="UP000308600">
    <property type="component" value="Unassembled WGS sequence"/>
</dbReference>
<sequence length="255" mass="28475">MRPFRGIRLVTFDVLYTILTPRTPIHIQYAKHFRPHLGELDPDRIKASFRLALEKVQKERPAYEQGKDAWWRDVIYQTALGAGANEKALSSSLSPIVAGLMACFSSKEGYVAYEDVFPTLGHLSSKTKVRTAVVSNADSRIRSVLEDLGFPSTLAPIILSEEEGVEKPSPEIFMRALQKVNDANLRTEGFKPIEPRECVHVGDELMSDYHGALGAGMNALLLLRKGGKKDVEIPPTVQTVRDLQGVLHWLRGEIR</sequence>
<dbReference type="EMBL" id="ML208271">
    <property type="protein sequence ID" value="TFK73991.1"/>
    <property type="molecule type" value="Genomic_DNA"/>
</dbReference>
<reference evidence="1 2" key="1">
    <citation type="journal article" date="2019" name="Nat. Ecol. Evol.">
        <title>Megaphylogeny resolves global patterns of mushroom evolution.</title>
        <authorList>
            <person name="Varga T."/>
            <person name="Krizsan K."/>
            <person name="Foldi C."/>
            <person name="Dima B."/>
            <person name="Sanchez-Garcia M."/>
            <person name="Sanchez-Ramirez S."/>
            <person name="Szollosi G.J."/>
            <person name="Szarkandi J.G."/>
            <person name="Papp V."/>
            <person name="Albert L."/>
            <person name="Andreopoulos W."/>
            <person name="Angelini C."/>
            <person name="Antonin V."/>
            <person name="Barry K.W."/>
            <person name="Bougher N.L."/>
            <person name="Buchanan P."/>
            <person name="Buyck B."/>
            <person name="Bense V."/>
            <person name="Catcheside P."/>
            <person name="Chovatia M."/>
            <person name="Cooper J."/>
            <person name="Damon W."/>
            <person name="Desjardin D."/>
            <person name="Finy P."/>
            <person name="Geml J."/>
            <person name="Haridas S."/>
            <person name="Hughes K."/>
            <person name="Justo A."/>
            <person name="Karasinski D."/>
            <person name="Kautmanova I."/>
            <person name="Kiss B."/>
            <person name="Kocsube S."/>
            <person name="Kotiranta H."/>
            <person name="LaButti K.M."/>
            <person name="Lechner B.E."/>
            <person name="Liimatainen K."/>
            <person name="Lipzen A."/>
            <person name="Lukacs Z."/>
            <person name="Mihaltcheva S."/>
            <person name="Morgado L.N."/>
            <person name="Niskanen T."/>
            <person name="Noordeloos M.E."/>
            <person name="Ohm R.A."/>
            <person name="Ortiz-Santana B."/>
            <person name="Ovrebo C."/>
            <person name="Racz N."/>
            <person name="Riley R."/>
            <person name="Savchenko A."/>
            <person name="Shiryaev A."/>
            <person name="Soop K."/>
            <person name="Spirin V."/>
            <person name="Szebenyi C."/>
            <person name="Tomsovsky M."/>
            <person name="Tulloss R.E."/>
            <person name="Uehling J."/>
            <person name="Grigoriev I.V."/>
            <person name="Vagvolgyi C."/>
            <person name="Papp T."/>
            <person name="Martin F.M."/>
            <person name="Miettinen O."/>
            <person name="Hibbett D.S."/>
            <person name="Nagy L.G."/>
        </authorList>
    </citation>
    <scope>NUCLEOTIDE SEQUENCE [LARGE SCALE GENOMIC DNA]</scope>
    <source>
        <strain evidence="1 2">NL-1719</strain>
    </source>
</reference>
<evidence type="ECO:0000313" key="1">
    <source>
        <dbReference type="EMBL" id="TFK73991.1"/>
    </source>
</evidence>
<evidence type="ECO:0000313" key="2">
    <source>
        <dbReference type="Proteomes" id="UP000308600"/>
    </source>
</evidence>
<gene>
    <name evidence="1" type="ORF">BDN72DRAFT_833967</name>
</gene>